<dbReference type="PANTHER" id="PTHR33116:SF86">
    <property type="entry name" value="REVERSE TRANSCRIPTASE DOMAIN-CONTAINING PROTEIN"/>
    <property type="match status" value="1"/>
</dbReference>
<dbReference type="PIR" id="H84465">
    <property type="entry name" value="H84465"/>
</dbReference>
<dbReference type="InterPro" id="IPR026960">
    <property type="entry name" value="RVT-Znf"/>
</dbReference>
<dbReference type="InterPro" id="IPR000477">
    <property type="entry name" value="RT_dom"/>
</dbReference>
<dbReference type="CDD" id="cd06222">
    <property type="entry name" value="RNase_H_like"/>
    <property type="match status" value="1"/>
</dbReference>
<dbReference type="SUPFAM" id="SSF53098">
    <property type="entry name" value="Ribonuclease H-like"/>
    <property type="match status" value="1"/>
</dbReference>
<organism evidence="2">
    <name type="scientific">Arabidopsis thaliana</name>
    <name type="common">Mouse-ear cress</name>
    <dbReference type="NCBI Taxonomy" id="3702"/>
    <lineage>
        <taxon>Eukaryota</taxon>
        <taxon>Viridiplantae</taxon>
        <taxon>Streptophyta</taxon>
        <taxon>Embryophyta</taxon>
        <taxon>Tracheophyta</taxon>
        <taxon>Spermatophyta</taxon>
        <taxon>Magnoliopsida</taxon>
        <taxon>eudicotyledons</taxon>
        <taxon>Gunneridae</taxon>
        <taxon>Pentapetalae</taxon>
        <taxon>rosids</taxon>
        <taxon>malvids</taxon>
        <taxon>Brassicales</taxon>
        <taxon>Brassicaceae</taxon>
        <taxon>Camelineae</taxon>
        <taxon>Arabidopsis</taxon>
    </lineage>
</organism>
<dbReference type="GO" id="GO:0003964">
    <property type="term" value="F:RNA-directed DNA polymerase activity"/>
    <property type="evidence" value="ECO:0007669"/>
    <property type="project" value="UniProtKB-KW"/>
</dbReference>
<dbReference type="Pfam" id="PF13966">
    <property type="entry name" value="zf-RVT"/>
    <property type="match status" value="1"/>
</dbReference>
<dbReference type="EMBL" id="AC007018">
    <property type="protein sequence ID" value="AAD29058.1"/>
    <property type="molecule type" value="Genomic_DNA"/>
</dbReference>
<proteinExistence type="predicted"/>
<dbReference type="ExpressionAtlas" id="Q9SJ38">
    <property type="expression patterns" value="baseline and differential"/>
</dbReference>
<dbReference type="AlphaFoldDB" id="Q9SJ38"/>
<keyword evidence="2" id="KW-0695">RNA-directed DNA polymerase</keyword>
<evidence type="ECO:0000313" key="2">
    <source>
        <dbReference type="EMBL" id="AAD29058.1"/>
    </source>
</evidence>
<evidence type="ECO:0000259" key="1">
    <source>
        <dbReference type="PROSITE" id="PS50878"/>
    </source>
</evidence>
<dbReference type="PANTHER" id="PTHR33116">
    <property type="entry name" value="REVERSE TRANSCRIPTASE ZINC-BINDING DOMAIN-CONTAINING PROTEIN-RELATED-RELATED"/>
    <property type="match status" value="1"/>
</dbReference>
<keyword evidence="2" id="KW-0808">Transferase</keyword>
<dbReference type="GO" id="GO:0003676">
    <property type="term" value="F:nucleic acid binding"/>
    <property type="evidence" value="ECO:0007669"/>
    <property type="project" value="InterPro"/>
</dbReference>
<dbReference type="CDD" id="cd01650">
    <property type="entry name" value="RT_nLTR_like"/>
    <property type="match status" value="1"/>
</dbReference>
<dbReference type="PROSITE" id="PS50878">
    <property type="entry name" value="RT_POL"/>
    <property type="match status" value="1"/>
</dbReference>
<name>Q9SJ38_ARATH</name>
<dbReference type="InterPro" id="IPR043502">
    <property type="entry name" value="DNA/RNA_pol_sf"/>
</dbReference>
<feature type="domain" description="Reverse transcriptase" evidence="1">
    <location>
        <begin position="368"/>
        <end position="631"/>
    </location>
</feature>
<reference key="1">
    <citation type="journal article" date="1999" name="Nature">
        <title>Sequence and analysis of chromosome 2 of the plant Arabidopsis thaliana.</title>
        <authorList>
            <person name="Lin X."/>
            <person name="Kaul S."/>
            <person name="Rounsley S."/>
            <person name="Shea T.P."/>
            <person name="Benito M.I."/>
            <person name="Town C.D."/>
            <person name="Fujii C.Y."/>
            <person name="Mason T."/>
            <person name="Bowman C.L."/>
            <person name="Barnstead M."/>
            <person name="Feldblyum T.V."/>
            <person name="Buell C.R."/>
            <person name="Ketchum K.A."/>
            <person name="Lee J."/>
            <person name="Ronning C.M."/>
            <person name="Koo H.L."/>
            <person name="Moffat K.S."/>
            <person name="Cronin L.A."/>
            <person name="Shen M."/>
            <person name="Pai G."/>
            <person name="Van Aken S."/>
            <person name="Umayam L."/>
            <person name="Tallon L.J."/>
            <person name="Gill J.E."/>
            <person name="Adams M.D."/>
            <person name="Carrera A.J."/>
            <person name="Creasy T.H."/>
            <person name="Goodman H.M."/>
            <person name="Somerville C.R."/>
            <person name="Copenhaver G.P."/>
            <person name="Preuss D."/>
            <person name="Nierman W.C."/>
            <person name="White O."/>
            <person name="Eisen J.A."/>
            <person name="Salzberg S.L."/>
            <person name="Fraser C.M."/>
            <person name="Venter J.C."/>
        </authorList>
    </citation>
    <scope>NUCLEOTIDE SEQUENCE [LARGE SCALE GENOMIC DNA]</scope>
    <source>
        <strain>cv. Columbia</strain>
    </source>
</reference>
<reference evidence="2" key="3">
    <citation type="submission" date="2002-02" db="EMBL/GenBank/DDBJ databases">
        <authorList>
            <person name="Town C.D."/>
            <person name="Kaul S."/>
        </authorList>
    </citation>
    <scope>NUCLEOTIDE SEQUENCE</scope>
</reference>
<sequence length="1229" mass="138703">MVSLESEIQFRLIECTRFISQVLALVEYKNGSDRVNEILDNSEKRGGPPRDQGSFIDFRSFISKNGLWDLKYSGNPFSWRGMRYDWFVRQRLDRAMSNNSWLESFPSGRSEYLRFEGSDHRPLVVFVDEARVKRRGQFRFDNRLRDNDVVNALIQETWTNAGDASVLTKMNQCRREIINWTRLQNLNSAELIEKTQKALEEALTADPPNPTTIGALTATLEHAYKLEEQFWKQRSRVLWLHSGDRNTGYFHAVTRNRRTQNRLTVMEDINGVAQHEEHQISQIISGYFQQIFTSESDGDFSVVDEAIEPMVSQGDNDFLTRIPNDEEVKDAVFSINASKAPGPDGFTAGFYHSYWHIISTDVGREIRLFFTSKNFPRRMNETHIRLIPKDLGPRKVADYRPIALCNIFYKIVAKIMTKRMQLILPKLISENQSAFVPGRVISDNVLITHEVLHFLRTSSAKKHCSMAVKTDMSKAYDRVEWDFLKKVLQRFGFHSIWIDWVLECVTSVSYSFLINGTPQGKVVPTRGLRQGDPLSPCLFILCTEVLSGLCTRAQRLRQLPGVRVSINGPRVNHLLFADDTMFFSKSDPESCNKLSEILSRYGKASGQSINFHKSSVTFSSKTPRSVKGQVKRILKIRKEGGTGKYLGLPEHFGRRKRDIFGAIIDKIRQKSHSWASRFLSQAGKQVMLKAVLASMPLYSMSCFKLPSALCRKIQSLLTRFWWDTKPDVRKTSWVAWSKLTNPKNAGGLGFRDIERCNDSLLAKLGWRLLNSPESLLSRILLGKYCHSSSFMECKLPSQPSHGWRSIIAGREILKEGLGWLITNGEKVSIWNDPWLSISKPLVPIGPALREHQDLRVSALINQNTLQWDWNKIAVILPNYENLIKQLPAPSSRGVDKLAWLPVKSGQYTSRSGYGIASVASIPIPQTQFNWQSNLWKLQTLPKIKHLMWKAAMEALPVGIQLVRRHISPSAACHRCGAPESTTHLFFHCEFAAQVWELAPLQETTVPPGSSMLDALSLLKKAIILPPTGVTSAALFPWICGIYGKLGTMTRAILDALAWQSAQRCLPKTRNVVHPISQLPVLRSGYFCFVDAAWIAQSSLAGSGWVFQSATALEKETATYSAGCRRLPSALSAEAWAIKSALLHALQLGRTDLMVLSDSKSVVDALTSNISINEIYGLLMEIRALRVSFHSLCFNFISRSANAIADATAKLSFCNVDGRGTLSSGYVRLV</sequence>
<dbReference type="Pfam" id="PF00078">
    <property type="entry name" value="RVT_1"/>
    <property type="match status" value="1"/>
</dbReference>
<dbReference type="GO" id="GO:0004523">
    <property type="term" value="F:RNA-DNA hybrid ribonuclease activity"/>
    <property type="evidence" value="ECO:0007669"/>
    <property type="project" value="InterPro"/>
</dbReference>
<keyword evidence="2" id="KW-0548">Nucleotidyltransferase</keyword>
<dbReference type="Pfam" id="PF13456">
    <property type="entry name" value="RVT_3"/>
    <property type="match status" value="1"/>
</dbReference>
<dbReference type="InterPro" id="IPR036397">
    <property type="entry name" value="RNaseH_sf"/>
</dbReference>
<dbReference type="InterPro" id="IPR044730">
    <property type="entry name" value="RNase_H-like_dom_plant"/>
</dbReference>
<gene>
    <name evidence="2" type="ordered locus">At2g05200</name>
</gene>
<dbReference type="InterPro" id="IPR036691">
    <property type="entry name" value="Endo/exonu/phosph_ase_sf"/>
</dbReference>
<dbReference type="SUPFAM" id="SSF56219">
    <property type="entry name" value="DNase I-like"/>
    <property type="match status" value="1"/>
</dbReference>
<protein>
    <submittedName>
        <fullName evidence="2">Putative non-LTR retroelement reverse transcriptase</fullName>
    </submittedName>
</protein>
<dbReference type="InterPro" id="IPR002156">
    <property type="entry name" value="RNaseH_domain"/>
</dbReference>
<accession>Q9SJ38</accession>
<reference evidence="2" key="2">
    <citation type="submission" date="2000-03" db="EMBL/GenBank/DDBJ databases">
        <authorList>
            <person name="Lin X."/>
            <person name="Kaul S."/>
            <person name="Shea T.P."/>
            <person name="Fujii C.Y."/>
            <person name="Shen M."/>
            <person name="VanAken S.E."/>
            <person name="Barnstead M.E."/>
            <person name="Mason T.M."/>
            <person name="Bowman C.L."/>
            <person name="Ronning C.M."/>
            <person name="Benito M.-I."/>
            <person name="Carrera A.J."/>
            <person name="Creasy T.H."/>
            <person name="Buell C.R."/>
            <person name="Town C.D."/>
            <person name="Nierman W.C."/>
            <person name="Fraser C.M."/>
            <person name="Venter J.C."/>
        </authorList>
    </citation>
    <scope>NUCLEOTIDE SEQUENCE</scope>
</reference>
<dbReference type="Gene3D" id="3.30.420.10">
    <property type="entry name" value="Ribonuclease H-like superfamily/Ribonuclease H"/>
    <property type="match status" value="1"/>
</dbReference>
<dbReference type="SUPFAM" id="SSF56672">
    <property type="entry name" value="DNA/RNA polymerases"/>
    <property type="match status" value="1"/>
</dbReference>
<dbReference type="InterPro" id="IPR012337">
    <property type="entry name" value="RNaseH-like_sf"/>
</dbReference>